<gene>
    <name evidence="2" type="ORF">EDB81DRAFT_755867</name>
</gene>
<evidence type="ECO:0000313" key="2">
    <source>
        <dbReference type="EMBL" id="KAH7161300.1"/>
    </source>
</evidence>
<accession>A0A9P9FHR0</accession>
<reference evidence="2" key="1">
    <citation type="journal article" date="2021" name="Nat. Commun.">
        <title>Genetic determinants of endophytism in the Arabidopsis root mycobiome.</title>
        <authorList>
            <person name="Mesny F."/>
            <person name="Miyauchi S."/>
            <person name="Thiergart T."/>
            <person name="Pickel B."/>
            <person name="Atanasova L."/>
            <person name="Karlsson M."/>
            <person name="Huettel B."/>
            <person name="Barry K.W."/>
            <person name="Haridas S."/>
            <person name="Chen C."/>
            <person name="Bauer D."/>
            <person name="Andreopoulos W."/>
            <person name="Pangilinan J."/>
            <person name="LaButti K."/>
            <person name="Riley R."/>
            <person name="Lipzen A."/>
            <person name="Clum A."/>
            <person name="Drula E."/>
            <person name="Henrissat B."/>
            <person name="Kohler A."/>
            <person name="Grigoriev I.V."/>
            <person name="Martin F.M."/>
            <person name="Hacquard S."/>
        </authorList>
    </citation>
    <scope>NUCLEOTIDE SEQUENCE</scope>
    <source>
        <strain evidence="2">MPI-CAGE-AT-0147</strain>
    </source>
</reference>
<dbReference type="OrthoDB" id="10612216at2759"/>
<protein>
    <submittedName>
        <fullName evidence="2">Uncharacterized protein</fullName>
    </submittedName>
</protein>
<dbReference type="AlphaFoldDB" id="A0A9P9FHR0"/>
<dbReference type="Proteomes" id="UP000738349">
    <property type="component" value="Unassembled WGS sequence"/>
</dbReference>
<evidence type="ECO:0000313" key="3">
    <source>
        <dbReference type="Proteomes" id="UP000738349"/>
    </source>
</evidence>
<name>A0A9P9FHR0_9HYPO</name>
<keyword evidence="3" id="KW-1185">Reference proteome</keyword>
<feature type="region of interest" description="Disordered" evidence="1">
    <location>
        <begin position="1"/>
        <end position="66"/>
    </location>
</feature>
<organism evidence="2 3">
    <name type="scientific">Dactylonectria macrodidyma</name>
    <dbReference type="NCBI Taxonomy" id="307937"/>
    <lineage>
        <taxon>Eukaryota</taxon>
        <taxon>Fungi</taxon>
        <taxon>Dikarya</taxon>
        <taxon>Ascomycota</taxon>
        <taxon>Pezizomycotina</taxon>
        <taxon>Sordariomycetes</taxon>
        <taxon>Hypocreomycetidae</taxon>
        <taxon>Hypocreales</taxon>
        <taxon>Nectriaceae</taxon>
        <taxon>Dactylonectria</taxon>
    </lineage>
</organism>
<feature type="compositionally biased region" description="Basic residues" evidence="1">
    <location>
        <begin position="253"/>
        <end position="263"/>
    </location>
</feature>
<evidence type="ECO:0000256" key="1">
    <source>
        <dbReference type="SAM" id="MobiDB-lite"/>
    </source>
</evidence>
<proteinExistence type="predicted"/>
<feature type="region of interest" description="Disordered" evidence="1">
    <location>
        <begin position="202"/>
        <end position="302"/>
    </location>
</feature>
<dbReference type="EMBL" id="JAGMUV010000004">
    <property type="protein sequence ID" value="KAH7161300.1"/>
    <property type="molecule type" value="Genomic_DNA"/>
</dbReference>
<feature type="compositionally biased region" description="Basic and acidic residues" evidence="1">
    <location>
        <begin position="19"/>
        <end position="28"/>
    </location>
</feature>
<sequence>MSNPGHNHGQGMPSQDAEYPPHGRRDDTDLQGGPHWAASGSTAQAVSHHERDYHSPPYGSYASRGASSAAYEYAVDSTSRGSAARVQWTDGGGVGLNPHDQQGYVTVSNAYANTHTVGQQNRTDGFSLGASLSASPSSTLANPGSCASTMQEEGSYLSRVSSYFGVSHDLNVANYPSNMARFLASSSRSDIQESLQQFHSHFLPQDRGQDNTVWYAPDLGLSSSESDDGETDDKHGKVSRKSGRNVKSDSKPKSSRGKWRGKWRGTSEDKKKSGKNDRESRNGRNSQVTLVSAHVPESSPPAQNLTEFCALEGHPGSLEKDSHCIKRLIG</sequence>
<feature type="compositionally biased region" description="Basic and acidic residues" evidence="1">
    <location>
        <begin position="265"/>
        <end position="282"/>
    </location>
</feature>
<comment type="caution">
    <text evidence="2">The sequence shown here is derived from an EMBL/GenBank/DDBJ whole genome shotgun (WGS) entry which is preliminary data.</text>
</comment>